<evidence type="ECO:0000313" key="1">
    <source>
        <dbReference type="EMBL" id="BDZ40820.1"/>
    </source>
</evidence>
<organism evidence="1 2">
    <name type="scientific">Paraoerskovia sediminicola</name>
    <dbReference type="NCBI Taxonomy" id="1138587"/>
    <lineage>
        <taxon>Bacteria</taxon>
        <taxon>Bacillati</taxon>
        <taxon>Actinomycetota</taxon>
        <taxon>Actinomycetes</taxon>
        <taxon>Micrococcales</taxon>
        <taxon>Cellulomonadaceae</taxon>
        <taxon>Paraoerskovia</taxon>
    </lineage>
</organism>
<evidence type="ECO:0008006" key="3">
    <source>
        <dbReference type="Google" id="ProtNLM"/>
    </source>
</evidence>
<reference evidence="2" key="1">
    <citation type="journal article" date="2019" name="Int. J. Syst. Evol. Microbiol.">
        <title>The Global Catalogue of Microorganisms (GCM) 10K type strain sequencing project: providing services to taxonomists for standard genome sequencing and annotation.</title>
        <authorList>
            <consortium name="The Broad Institute Genomics Platform"/>
            <consortium name="The Broad Institute Genome Sequencing Center for Infectious Disease"/>
            <person name="Wu L."/>
            <person name="Ma J."/>
        </authorList>
    </citation>
    <scope>NUCLEOTIDE SEQUENCE [LARGE SCALE GENOMIC DNA]</scope>
    <source>
        <strain evidence="2">NBRC 108565</strain>
    </source>
</reference>
<dbReference type="Proteomes" id="UP001321475">
    <property type="component" value="Chromosome"/>
</dbReference>
<sequence length="124" mass="13473">MSYVVLVSAPLIGGSMFGELVTRRRRTAGAPDRYGNPTYTWSDVLLGQGAAFDPGGSREPVEVGREQVVTTPRLYFVDRPDLTADDRVLVRGIEYAVEGTPADWRDPFGSDVGGLVVELERVTG</sequence>
<proteinExistence type="predicted"/>
<gene>
    <name evidence="1" type="ORF">GCM10025865_01190</name>
</gene>
<name>A0ABM8FYW3_9CELL</name>
<protein>
    <recommendedName>
        <fullName evidence="3">Head-to-tail stopper</fullName>
    </recommendedName>
</protein>
<accession>A0ABM8FYW3</accession>
<dbReference type="InterPro" id="IPR038666">
    <property type="entry name" value="SSP1_head-tail_sf"/>
</dbReference>
<dbReference type="RefSeq" id="WP_286218148.1">
    <property type="nucleotide sequence ID" value="NZ_AP027729.1"/>
</dbReference>
<keyword evidence="2" id="KW-1185">Reference proteome</keyword>
<dbReference type="Gene3D" id="2.40.10.270">
    <property type="entry name" value="Bacteriophage SPP1 head-tail adaptor protein"/>
    <property type="match status" value="1"/>
</dbReference>
<dbReference type="EMBL" id="AP027729">
    <property type="protein sequence ID" value="BDZ40820.1"/>
    <property type="molecule type" value="Genomic_DNA"/>
</dbReference>
<evidence type="ECO:0000313" key="2">
    <source>
        <dbReference type="Proteomes" id="UP001321475"/>
    </source>
</evidence>